<sequence>MGGWGGLNVISRKSTLPFKLQDPEMHVLAIRGT</sequence>
<evidence type="ECO:0000313" key="1">
    <source>
        <dbReference type="EMBL" id="JAH08067.1"/>
    </source>
</evidence>
<name>A0A0E9PUV2_ANGAN</name>
<organism evidence="1">
    <name type="scientific">Anguilla anguilla</name>
    <name type="common">European freshwater eel</name>
    <name type="synonym">Muraena anguilla</name>
    <dbReference type="NCBI Taxonomy" id="7936"/>
    <lineage>
        <taxon>Eukaryota</taxon>
        <taxon>Metazoa</taxon>
        <taxon>Chordata</taxon>
        <taxon>Craniata</taxon>
        <taxon>Vertebrata</taxon>
        <taxon>Euteleostomi</taxon>
        <taxon>Actinopterygii</taxon>
        <taxon>Neopterygii</taxon>
        <taxon>Teleostei</taxon>
        <taxon>Anguilliformes</taxon>
        <taxon>Anguillidae</taxon>
        <taxon>Anguilla</taxon>
    </lineage>
</organism>
<accession>A0A0E9PUV2</accession>
<protein>
    <submittedName>
        <fullName evidence="1">Uncharacterized protein</fullName>
    </submittedName>
</protein>
<proteinExistence type="predicted"/>
<dbReference type="EMBL" id="GBXM01100510">
    <property type="protein sequence ID" value="JAH08067.1"/>
    <property type="molecule type" value="Transcribed_RNA"/>
</dbReference>
<dbReference type="AlphaFoldDB" id="A0A0E9PUV2"/>
<reference evidence="1" key="1">
    <citation type="submission" date="2014-11" db="EMBL/GenBank/DDBJ databases">
        <authorList>
            <person name="Amaro Gonzalez C."/>
        </authorList>
    </citation>
    <scope>NUCLEOTIDE SEQUENCE</scope>
</reference>
<reference evidence="1" key="2">
    <citation type="journal article" date="2015" name="Fish Shellfish Immunol.">
        <title>Early steps in the European eel (Anguilla anguilla)-Vibrio vulnificus interaction in the gills: Role of the RtxA13 toxin.</title>
        <authorList>
            <person name="Callol A."/>
            <person name="Pajuelo D."/>
            <person name="Ebbesson L."/>
            <person name="Teles M."/>
            <person name="MacKenzie S."/>
            <person name="Amaro C."/>
        </authorList>
    </citation>
    <scope>NUCLEOTIDE SEQUENCE</scope>
</reference>